<dbReference type="RefSeq" id="XP_028145464.1">
    <property type="nucleotide sequence ID" value="XM_028289663.1"/>
</dbReference>
<accession>A0A6P7G8N7</accession>
<evidence type="ECO:0000313" key="4">
    <source>
        <dbReference type="Proteomes" id="UP001652700"/>
    </source>
</evidence>
<evidence type="ECO:0000256" key="2">
    <source>
        <dbReference type="SAM" id="SignalP"/>
    </source>
</evidence>
<organism evidence="5">
    <name type="scientific">Diabrotica virgifera virgifera</name>
    <name type="common">western corn rootworm</name>
    <dbReference type="NCBI Taxonomy" id="50390"/>
    <lineage>
        <taxon>Eukaryota</taxon>
        <taxon>Metazoa</taxon>
        <taxon>Ecdysozoa</taxon>
        <taxon>Arthropoda</taxon>
        <taxon>Hexapoda</taxon>
        <taxon>Insecta</taxon>
        <taxon>Pterygota</taxon>
        <taxon>Neoptera</taxon>
        <taxon>Endopterygota</taxon>
        <taxon>Coleoptera</taxon>
        <taxon>Polyphaga</taxon>
        <taxon>Cucujiformia</taxon>
        <taxon>Chrysomeloidea</taxon>
        <taxon>Chrysomelidae</taxon>
        <taxon>Galerucinae</taxon>
        <taxon>Diabroticina</taxon>
        <taxon>Diabroticites</taxon>
        <taxon>Diabrotica</taxon>
    </lineage>
</organism>
<dbReference type="GeneID" id="114339038"/>
<dbReference type="OrthoDB" id="10633298at2759"/>
<protein>
    <submittedName>
        <fullName evidence="5">Uncharacterized protein LOC114339038</fullName>
    </submittedName>
</protein>
<keyword evidence="2" id="KW-0732">Signal</keyword>
<proteinExistence type="predicted"/>
<feature type="region of interest" description="Disordered" evidence="1">
    <location>
        <begin position="70"/>
        <end position="118"/>
    </location>
</feature>
<dbReference type="EnsemblMetazoa" id="XM_028289663.2">
    <property type="protein sequence ID" value="XP_028145464.1"/>
    <property type="gene ID" value="LOC114339038"/>
</dbReference>
<evidence type="ECO:0000256" key="1">
    <source>
        <dbReference type="SAM" id="MobiDB-lite"/>
    </source>
</evidence>
<feature type="region of interest" description="Disordered" evidence="1">
    <location>
        <begin position="133"/>
        <end position="153"/>
    </location>
</feature>
<dbReference type="AlphaFoldDB" id="A0A6P7G8N7"/>
<feature type="signal peptide" evidence="2">
    <location>
        <begin position="1"/>
        <end position="19"/>
    </location>
</feature>
<reference evidence="3" key="2">
    <citation type="submission" date="2025-05" db="UniProtKB">
        <authorList>
            <consortium name="EnsemblMetazoa"/>
        </authorList>
    </citation>
    <scope>IDENTIFICATION</scope>
</reference>
<reference evidence="5" key="1">
    <citation type="submission" date="2025-04" db="UniProtKB">
        <authorList>
            <consortium name="RefSeq"/>
        </authorList>
    </citation>
    <scope>IDENTIFICATION</scope>
    <source>
        <tissue evidence="5">Whole insect</tissue>
    </source>
</reference>
<dbReference type="KEGG" id="dvv:114339038"/>
<feature type="compositionally biased region" description="Basic and acidic residues" evidence="1">
    <location>
        <begin position="144"/>
        <end position="153"/>
    </location>
</feature>
<feature type="chain" id="PRO_5027642556" evidence="2">
    <location>
        <begin position="20"/>
        <end position="153"/>
    </location>
</feature>
<sequence>MKILYFILFSAVALEITEASSFVLYKPLNTLIKPIEYAKLKTHHTLNHIHKNTLQNILLKNLLDDKLDNSSMTVEDEDSNMTVEDQDSNKTVEDDKDSDVTIEDEDSNETVENKDKKVELTDRLLEKLAKHVKKLSNATVPKQNAKDESSKLT</sequence>
<evidence type="ECO:0000313" key="3">
    <source>
        <dbReference type="EnsemblMetazoa" id="XP_028145464.1"/>
    </source>
</evidence>
<keyword evidence="4" id="KW-1185">Reference proteome</keyword>
<gene>
    <name evidence="5" type="primary">LOC114339038</name>
</gene>
<feature type="compositionally biased region" description="Acidic residues" evidence="1">
    <location>
        <begin position="94"/>
        <end position="109"/>
    </location>
</feature>
<evidence type="ECO:0000313" key="5">
    <source>
        <dbReference type="RefSeq" id="XP_028145464.1"/>
    </source>
</evidence>
<name>A0A6P7G8N7_DIAVI</name>
<dbReference type="InParanoid" id="A0A6P7G8N7"/>
<dbReference type="Proteomes" id="UP001652700">
    <property type="component" value="Unplaced"/>
</dbReference>